<evidence type="ECO:0000256" key="7">
    <source>
        <dbReference type="ARBA" id="ARBA00022786"/>
    </source>
</evidence>
<dbReference type="PROSITE" id="PS50235">
    <property type="entry name" value="USP_3"/>
    <property type="match status" value="1"/>
</dbReference>
<dbReference type="PROSITE" id="PS00973">
    <property type="entry name" value="USP_2"/>
    <property type="match status" value="1"/>
</dbReference>
<dbReference type="SUPFAM" id="SSF46934">
    <property type="entry name" value="UBA-like"/>
    <property type="match status" value="1"/>
</dbReference>
<dbReference type="GO" id="GO:0005634">
    <property type="term" value="C:nucleus"/>
    <property type="evidence" value="ECO:0007669"/>
    <property type="project" value="TreeGrafter"/>
</dbReference>
<dbReference type="InterPro" id="IPR041432">
    <property type="entry name" value="UBP13_Znf-UBP_var"/>
</dbReference>
<feature type="active site" description="Proton acceptor" evidence="12">
    <location>
        <position position="737"/>
    </location>
</feature>
<evidence type="ECO:0000256" key="1">
    <source>
        <dbReference type="ARBA" id="ARBA00000707"/>
    </source>
</evidence>
<dbReference type="GO" id="GO:0004843">
    <property type="term" value="F:cysteine-type deubiquitinase activity"/>
    <property type="evidence" value="ECO:0007669"/>
    <property type="project" value="UniProtKB-UniRule"/>
</dbReference>
<feature type="domain" description="UBA" evidence="16">
    <location>
        <begin position="643"/>
        <end position="683"/>
    </location>
</feature>
<dbReference type="Gene3D" id="1.10.8.10">
    <property type="entry name" value="DNA helicase RuvA subunit, C-terminal domain"/>
    <property type="match status" value="2"/>
</dbReference>
<evidence type="ECO:0000259" key="16">
    <source>
        <dbReference type="PROSITE" id="PS50030"/>
    </source>
</evidence>
<evidence type="ECO:0000256" key="6">
    <source>
        <dbReference type="ARBA" id="ARBA00022771"/>
    </source>
</evidence>
<evidence type="ECO:0000313" key="19">
    <source>
        <dbReference type="EMBL" id="CAH2350135.1"/>
    </source>
</evidence>
<feature type="domain" description="UBA" evidence="16">
    <location>
        <begin position="569"/>
        <end position="618"/>
    </location>
</feature>
<dbReference type="PROSITE" id="PS00972">
    <property type="entry name" value="USP_1"/>
    <property type="match status" value="1"/>
</dbReference>
<comment type="caution">
    <text evidence="19">The sequence shown here is derived from an EMBL/GenBank/DDBJ whole genome shotgun (WGS) entry which is preliminary data.</text>
</comment>
<feature type="active site" description="Nucleophile" evidence="12">
    <location>
        <position position="319"/>
    </location>
</feature>
<dbReference type="PANTHER" id="PTHR24006:SF664">
    <property type="entry name" value="UBIQUITIN CARBOXYL-TERMINAL HYDROLASE"/>
    <property type="match status" value="1"/>
</dbReference>
<keyword evidence="7 11" id="KW-0833">Ubl conjugation pathway</keyword>
<dbReference type="GO" id="GO:0005829">
    <property type="term" value="C:cytosol"/>
    <property type="evidence" value="ECO:0007669"/>
    <property type="project" value="TreeGrafter"/>
</dbReference>
<dbReference type="InterPro" id="IPR001394">
    <property type="entry name" value="Peptidase_C19_UCH"/>
</dbReference>
<keyword evidence="8 11" id="KW-0378">Hydrolase</keyword>
<evidence type="ECO:0000256" key="11">
    <source>
        <dbReference type="PIRNR" id="PIRNR016308"/>
    </source>
</evidence>
<evidence type="ECO:0000256" key="3">
    <source>
        <dbReference type="ARBA" id="ARBA00022670"/>
    </source>
</evidence>
<dbReference type="CDD" id="cd14298">
    <property type="entry name" value="UBA2_scUBP14_like"/>
    <property type="match status" value="1"/>
</dbReference>
<evidence type="ECO:0000256" key="13">
    <source>
        <dbReference type="PIRSR" id="PIRSR016308-3"/>
    </source>
</evidence>
<dbReference type="OrthoDB" id="361536at2759"/>
<reference evidence="19" key="1">
    <citation type="submission" date="2022-03" db="EMBL/GenBank/DDBJ databases">
        <authorList>
            <person name="Legras J.-L."/>
            <person name="Devillers H."/>
            <person name="Grondin C."/>
        </authorList>
    </citation>
    <scope>NUCLEOTIDE SEQUENCE</scope>
    <source>
        <strain evidence="19">CLIB 1423</strain>
    </source>
</reference>
<dbReference type="GO" id="GO:0008270">
    <property type="term" value="F:zinc ion binding"/>
    <property type="evidence" value="ECO:0007669"/>
    <property type="project" value="UniProtKB-UniRule"/>
</dbReference>
<dbReference type="Pfam" id="PF00443">
    <property type="entry name" value="UCH"/>
    <property type="match status" value="1"/>
</dbReference>
<dbReference type="InterPro" id="IPR050164">
    <property type="entry name" value="Peptidase_C19"/>
</dbReference>
<dbReference type="InterPro" id="IPR001607">
    <property type="entry name" value="Znf_UBP"/>
</dbReference>
<dbReference type="PROSITE" id="PS50271">
    <property type="entry name" value="ZF_UBP"/>
    <property type="match status" value="1"/>
</dbReference>
<dbReference type="Proteomes" id="UP000837801">
    <property type="component" value="Unassembled WGS sequence"/>
</dbReference>
<dbReference type="SUPFAM" id="SSF54001">
    <property type="entry name" value="Cysteine proteinases"/>
    <property type="match status" value="1"/>
</dbReference>
<comment type="catalytic activity">
    <reaction evidence="1 11 15">
        <text>Thiol-dependent hydrolysis of ester, thioester, amide, peptide and isopeptide bonds formed by the C-terminal Gly of ubiquitin (a 76-residue protein attached to proteins as an intracellular targeting signal).</text>
        <dbReference type="EC" id="3.4.19.12"/>
    </reaction>
</comment>
<dbReference type="GO" id="GO:0016579">
    <property type="term" value="P:protein deubiquitination"/>
    <property type="evidence" value="ECO:0007669"/>
    <property type="project" value="InterPro"/>
</dbReference>
<dbReference type="InterPro" id="IPR013083">
    <property type="entry name" value="Znf_RING/FYVE/PHD"/>
</dbReference>
<evidence type="ECO:0000256" key="10">
    <source>
        <dbReference type="ARBA" id="ARBA00022833"/>
    </source>
</evidence>
<dbReference type="InterPro" id="IPR018200">
    <property type="entry name" value="USP_CS"/>
</dbReference>
<gene>
    <name evidence="19" type="ORF">CLIB1423_01S03268</name>
</gene>
<evidence type="ECO:0000256" key="4">
    <source>
        <dbReference type="ARBA" id="ARBA00022723"/>
    </source>
</evidence>
<proteinExistence type="inferred from homology"/>
<dbReference type="EC" id="3.4.19.12" evidence="11 15"/>
<evidence type="ECO:0000256" key="2">
    <source>
        <dbReference type="ARBA" id="ARBA00009085"/>
    </source>
</evidence>
<dbReference type="InterPro" id="IPR016652">
    <property type="entry name" value="Ubiquitinyl_hydrolase"/>
</dbReference>
<dbReference type="InterPro" id="IPR033864">
    <property type="entry name" value="UBA2_scUBP14-like"/>
</dbReference>
<feature type="domain" description="USP" evidence="17">
    <location>
        <begin position="310"/>
        <end position="782"/>
    </location>
</feature>
<comment type="similarity">
    <text evidence="2 11 15">Belongs to the peptidase C19 family.</text>
</comment>
<dbReference type="Gene3D" id="3.90.70.10">
    <property type="entry name" value="Cysteine proteinases"/>
    <property type="match status" value="1"/>
</dbReference>
<sequence length="784" mass="88005">MSLESLPSSIPRGTKVFKDDCMYSFDTAENNPNGLDVCLSCFQAFSRGHVNYTQQHRHTRGHTYYLNIIKSLKPKEEEDSIVEDTEDSNTGGPTKIQKLEVKDIRDEDIYDFKYSVYNVDDDSSIDLEQAPANVQSLISEIIKSNSSSKEDEIKTWEQEIFPCEHTLLLAKPEPRDVDLSHCGQCDLKENLWICLHCGSIGCGRQQFGSTLKGNGHGLAHFEQNPDHCVAIKLGSLDLDNYDCYCYKCNDEVKVPGLVDILLSYGIDLSTLVKTERNLIELNLDQNLNWDFKLDGANGEKLESVFGPDLTGFQNLGNSCYLNSTIQALFSLDHYKEFFANQDFPDTSKPYEDLLTQLIKIYDGLSSGRYSVPSHRKDSSFQMGLRPSTFKTLIGENHAEFKTQRQQDAFEFLLYFLEQTSKKLDSSLNKPFNFLLENKIKCLECNNVKLDTEIVDNMSVPVNDVVLSVDEETKTKTYKEVTFGESFSDYCSPELLEGYKCPNCRSEDIVKSIGFKSFPDTLIVNTKRIKLENWVPVKIDVPITIPYELDLTNFQGSGLEDGEILLPEETEDKEGKFVPNQSALDTLLGMGFSEPGSTRALFNTGNSNAEDAMNWLFLHLEDPDLNDPFVAPSVVDQPGGRTSNPPQEAIDNLSMMGFSSTLAKKALILNSNDPNAAVEWLFNNPEDDGIIESETTATSESPASTKDKITELENKPKNPKYTLKAVVCHKGSSPHTGHYVAFVKKIIEGEEKWVLFNDEKVVDSAGDLSDAVTNGYVYIFENEVK</sequence>
<dbReference type="AlphaFoldDB" id="A0A9P0QK61"/>
<keyword evidence="4 11" id="KW-0479">Metal-binding</keyword>
<protein>
    <recommendedName>
        <fullName evidence="11 15">Ubiquitin carboxyl-terminal hydrolase</fullName>
        <ecNumber evidence="11 15">3.4.19.12</ecNumber>
    </recommendedName>
</protein>
<keyword evidence="3 11" id="KW-0645">Protease</keyword>
<evidence type="ECO:0000256" key="12">
    <source>
        <dbReference type="PIRSR" id="PIRSR016308-1"/>
    </source>
</evidence>
<dbReference type="Gene3D" id="3.30.40.10">
    <property type="entry name" value="Zinc/RING finger domain, C3HC4 (zinc finger)"/>
    <property type="match status" value="2"/>
</dbReference>
<evidence type="ECO:0000256" key="15">
    <source>
        <dbReference type="RuleBase" id="RU366025"/>
    </source>
</evidence>
<dbReference type="PANTHER" id="PTHR24006">
    <property type="entry name" value="UBIQUITIN CARBOXYL-TERMINAL HYDROLASE"/>
    <property type="match status" value="1"/>
</dbReference>
<dbReference type="Pfam" id="PF00627">
    <property type="entry name" value="UBA"/>
    <property type="match status" value="1"/>
</dbReference>
<accession>A0A9P0QK61</accession>
<dbReference type="SUPFAM" id="SSF57850">
    <property type="entry name" value="RING/U-box"/>
    <property type="match status" value="2"/>
</dbReference>
<dbReference type="CDD" id="cd02658">
    <property type="entry name" value="Peptidase_C19B"/>
    <property type="match status" value="1"/>
</dbReference>
<dbReference type="InterPro" id="IPR009060">
    <property type="entry name" value="UBA-like_sf"/>
</dbReference>
<evidence type="ECO:0000256" key="9">
    <source>
        <dbReference type="ARBA" id="ARBA00022807"/>
    </source>
</evidence>
<evidence type="ECO:0000313" key="20">
    <source>
        <dbReference type="Proteomes" id="UP000837801"/>
    </source>
</evidence>
<dbReference type="InterPro" id="IPR038765">
    <property type="entry name" value="Papain-like_cys_pep_sf"/>
</dbReference>
<organism evidence="19 20">
    <name type="scientific">[Candida] railenensis</name>
    <dbReference type="NCBI Taxonomy" id="45579"/>
    <lineage>
        <taxon>Eukaryota</taxon>
        <taxon>Fungi</taxon>
        <taxon>Dikarya</taxon>
        <taxon>Ascomycota</taxon>
        <taxon>Saccharomycotina</taxon>
        <taxon>Pichiomycetes</taxon>
        <taxon>Debaryomycetaceae</taxon>
        <taxon>Kurtzmaniella</taxon>
    </lineage>
</organism>
<evidence type="ECO:0000259" key="17">
    <source>
        <dbReference type="PROSITE" id="PS50235"/>
    </source>
</evidence>
<keyword evidence="5" id="KW-0677">Repeat</keyword>
<dbReference type="PROSITE" id="PS50030">
    <property type="entry name" value="UBA"/>
    <property type="match status" value="2"/>
</dbReference>
<feature type="domain" description="UBP-type" evidence="18">
    <location>
        <begin position="161"/>
        <end position="268"/>
    </location>
</feature>
<dbReference type="GO" id="GO:0006508">
    <property type="term" value="P:proteolysis"/>
    <property type="evidence" value="ECO:0007669"/>
    <property type="project" value="UniProtKB-KW"/>
</dbReference>
<dbReference type="SMART" id="SM00290">
    <property type="entry name" value="ZnF_UBP"/>
    <property type="match status" value="1"/>
</dbReference>
<keyword evidence="9 11" id="KW-0788">Thiol protease</keyword>
<keyword evidence="10 11" id="KW-0862">Zinc</keyword>
<dbReference type="InterPro" id="IPR015940">
    <property type="entry name" value="UBA"/>
</dbReference>
<dbReference type="Pfam" id="PF02148">
    <property type="entry name" value="zf-UBP"/>
    <property type="match status" value="1"/>
</dbReference>
<dbReference type="EMBL" id="CAKXYY010000001">
    <property type="protein sequence ID" value="CAH2350135.1"/>
    <property type="molecule type" value="Genomic_DNA"/>
</dbReference>
<dbReference type="Pfam" id="PF17807">
    <property type="entry name" value="zf-UBP_var"/>
    <property type="match status" value="1"/>
</dbReference>
<evidence type="ECO:0000256" key="5">
    <source>
        <dbReference type="ARBA" id="ARBA00022737"/>
    </source>
</evidence>
<evidence type="ECO:0000256" key="8">
    <source>
        <dbReference type="ARBA" id="ARBA00022801"/>
    </source>
</evidence>
<evidence type="ECO:0000256" key="14">
    <source>
        <dbReference type="PROSITE-ProRule" id="PRU00502"/>
    </source>
</evidence>
<name>A0A9P0QK61_9ASCO</name>
<keyword evidence="6 14" id="KW-0863">Zinc-finger</keyword>
<feature type="binding site" evidence="13">
    <location>
        <position position="216"/>
    </location>
    <ligand>
        <name>Zn(2+)</name>
        <dbReference type="ChEBI" id="CHEBI:29105"/>
    </ligand>
</feature>
<feature type="binding site" evidence="13">
    <location>
        <position position="202"/>
    </location>
    <ligand>
        <name>Zn(2+)</name>
        <dbReference type="ChEBI" id="CHEBI:29105"/>
    </ligand>
</feature>
<feature type="binding site" evidence="13">
    <location>
        <position position="185"/>
    </location>
    <ligand>
        <name>Zn(2+)</name>
        <dbReference type="ChEBI" id="CHEBI:29105"/>
    </ligand>
</feature>
<dbReference type="InterPro" id="IPR028889">
    <property type="entry name" value="USP"/>
</dbReference>
<dbReference type="PIRSF" id="PIRSF016308">
    <property type="entry name" value="UBP"/>
    <property type="match status" value="1"/>
</dbReference>
<keyword evidence="20" id="KW-1185">Reference proteome</keyword>
<evidence type="ECO:0000259" key="18">
    <source>
        <dbReference type="PROSITE" id="PS50271"/>
    </source>
</evidence>
<dbReference type="SMART" id="SM00165">
    <property type="entry name" value="UBA"/>
    <property type="match status" value="2"/>
</dbReference>